<dbReference type="SFLD" id="SFLDG01067">
    <property type="entry name" value="SPASM/twitch_domain_containing"/>
    <property type="match status" value="1"/>
</dbReference>
<evidence type="ECO:0008006" key="6">
    <source>
        <dbReference type="Google" id="ProtNLM"/>
    </source>
</evidence>
<gene>
    <name evidence="5" type="ORF">METZ01_LOCUS129523</name>
</gene>
<dbReference type="CDD" id="cd01335">
    <property type="entry name" value="Radical_SAM"/>
    <property type="match status" value="1"/>
</dbReference>
<dbReference type="InterPro" id="IPR050377">
    <property type="entry name" value="Radical_SAM_PqqE_MftC-like"/>
</dbReference>
<evidence type="ECO:0000256" key="3">
    <source>
        <dbReference type="ARBA" id="ARBA00023004"/>
    </source>
</evidence>
<dbReference type="GO" id="GO:0046872">
    <property type="term" value="F:metal ion binding"/>
    <property type="evidence" value="ECO:0007669"/>
    <property type="project" value="UniProtKB-KW"/>
</dbReference>
<name>A0A381YI11_9ZZZZ</name>
<keyword evidence="2" id="KW-0479">Metal-binding</keyword>
<dbReference type="SFLD" id="SFLDS00029">
    <property type="entry name" value="Radical_SAM"/>
    <property type="match status" value="1"/>
</dbReference>
<keyword evidence="4" id="KW-0411">Iron-sulfur</keyword>
<dbReference type="SUPFAM" id="SSF102114">
    <property type="entry name" value="Radical SAM enzymes"/>
    <property type="match status" value="1"/>
</dbReference>
<evidence type="ECO:0000256" key="2">
    <source>
        <dbReference type="ARBA" id="ARBA00022723"/>
    </source>
</evidence>
<organism evidence="5">
    <name type="scientific">marine metagenome</name>
    <dbReference type="NCBI Taxonomy" id="408172"/>
    <lineage>
        <taxon>unclassified sequences</taxon>
        <taxon>metagenomes</taxon>
        <taxon>ecological metagenomes</taxon>
    </lineage>
</organism>
<dbReference type="InterPro" id="IPR058240">
    <property type="entry name" value="rSAM_sf"/>
</dbReference>
<dbReference type="InterPro" id="IPR007197">
    <property type="entry name" value="rSAM"/>
</dbReference>
<dbReference type="GO" id="GO:0003824">
    <property type="term" value="F:catalytic activity"/>
    <property type="evidence" value="ECO:0007669"/>
    <property type="project" value="InterPro"/>
</dbReference>
<dbReference type="NCBIfam" id="NF033640">
    <property type="entry name" value="N_Twi_rSAM"/>
    <property type="match status" value="1"/>
</dbReference>
<dbReference type="GO" id="GO:0051536">
    <property type="term" value="F:iron-sulfur cluster binding"/>
    <property type="evidence" value="ECO:0007669"/>
    <property type="project" value="UniProtKB-KW"/>
</dbReference>
<dbReference type="Gene3D" id="3.20.20.70">
    <property type="entry name" value="Aldolase class I"/>
    <property type="match status" value="1"/>
</dbReference>
<dbReference type="PANTHER" id="PTHR11228:SF7">
    <property type="entry name" value="PQQA PEPTIDE CYCLASE"/>
    <property type="match status" value="1"/>
</dbReference>
<reference evidence="5" key="1">
    <citation type="submission" date="2018-05" db="EMBL/GenBank/DDBJ databases">
        <authorList>
            <person name="Lanie J.A."/>
            <person name="Ng W.-L."/>
            <person name="Kazmierczak K.M."/>
            <person name="Andrzejewski T.M."/>
            <person name="Davidsen T.M."/>
            <person name="Wayne K.J."/>
            <person name="Tettelin H."/>
            <person name="Glass J.I."/>
            <person name="Rusch D."/>
            <person name="Podicherti R."/>
            <person name="Tsui H.-C.T."/>
            <person name="Winkler M.E."/>
        </authorList>
    </citation>
    <scope>NUCLEOTIDE SEQUENCE</scope>
</reference>
<evidence type="ECO:0000313" key="5">
    <source>
        <dbReference type="EMBL" id="SVA76669.1"/>
    </source>
</evidence>
<keyword evidence="1" id="KW-0949">S-adenosyl-L-methionine</keyword>
<dbReference type="InterPro" id="IPR013785">
    <property type="entry name" value="Aldolase_TIM"/>
</dbReference>
<dbReference type="EMBL" id="UINC01018284">
    <property type="protein sequence ID" value="SVA76669.1"/>
    <property type="molecule type" value="Genomic_DNA"/>
</dbReference>
<evidence type="ECO:0000256" key="4">
    <source>
        <dbReference type="ARBA" id="ARBA00023014"/>
    </source>
</evidence>
<evidence type="ECO:0000256" key="1">
    <source>
        <dbReference type="ARBA" id="ARBA00022691"/>
    </source>
</evidence>
<dbReference type="AlphaFoldDB" id="A0A381YI11"/>
<sequence>MNTEYGHPLLKPYNINNMSLSDAHKSEFWNKLRSDMLEGKTIPGCHKCDRDDKLGQKFSMRTNANKEWNGLNQGMPIPSNKDPKIKYFELTTGRYCNLKCRTCSSDLSITWESDDKAIKGLYKDSLSSSPRNEYSHLPKILNLDIDPEDFQKAQLIKLTGGEPMIAPTFIPFIDTIIDSGYAKNIILEIYTNTSWVPKDKILSRLKQFRFVKIFLSIDGVGKINDYIRGPSEWNTVNESAETWIKFSKENKTFSIVFSPTISLYNILNLPDMINWWDKLQTKYFSNNFVLFASEGEKEAIVNTSFIFNVGRFSPTMLQTPTYLSASLLPDKTEVIEKIKNFTIEKTEWALSVDEIKYAERFRYVMKRIVGALEQKPVDNLETFINFTCDLDKLRDQNLQTTIPELWNQIKDKVKYEGRL</sequence>
<proteinExistence type="predicted"/>
<keyword evidence="3" id="KW-0408">Iron</keyword>
<protein>
    <recommendedName>
        <fullName evidence="6">Radical SAM core domain-containing protein</fullName>
    </recommendedName>
</protein>
<dbReference type="PANTHER" id="PTHR11228">
    <property type="entry name" value="RADICAL SAM DOMAIN PROTEIN"/>
    <property type="match status" value="1"/>
</dbReference>
<accession>A0A381YI11</accession>